<name>X1TN11_9ZZZZ</name>
<reference evidence="1" key="1">
    <citation type="journal article" date="2014" name="Front. Microbiol.">
        <title>High frequency of phylogenetically diverse reductive dehalogenase-homologous genes in deep subseafloor sedimentary metagenomes.</title>
        <authorList>
            <person name="Kawai M."/>
            <person name="Futagami T."/>
            <person name="Toyoda A."/>
            <person name="Takaki Y."/>
            <person name="Nishi S."/>
            <person name="Hori S."/>
            <person name="Arai W."/>
            <person name="Tsubouchi T."/>
            <person name="Morono Y."/>
            <person name="Uchiyama I."/>
            <person name="Ito T."/>
            <person name="Fujiyama A."/>
            <person name="Inagaki F."/>
            <person name="Takami H."/>
        </authorList>
    </citation>
    <scope>NUCLEOTIDE SEQUENCE</scope>
    <source>
        <strain evidence="1">Expedition CK06-06</strain>
    </source>
</reference>
<proteinExistence type="predicted"/>
<protein>
    <submittedName>
        <fullName evidence="1">Uncharacterized protein</fullName>
    </submittedName>
</protein>
<sequence>PYNLGQDVLDLVVNKIEENIPEDENLISWLTTGIEPVPAPGIEVLLNSANVGERLNPIIVGFTNDKIKRITEYLKLHINELFTERIVKDSMVYCTDSGDFIKNLSNKFYRNHQRWIRIPGEYEEEIRKLFPKVRDELDTYKAVYRLSIIGVVDDYEVDYNSKTLTLHISKKNDNDYINNLHQYLSRYISKERADKVYHEIHETRGKTIIQKCLAYLIDFVYQEIAEKRFNAIGSMEKACIIGSEPENGTEKFKEFVDI</sequence>
<feature type="non-terminal residue" evidence="1">
    <location>
        <position position="258"/>
    </location>
</feature>
<accession>X1TN11</accession>
<evidence type="ECO:0000313" key="1">
    <source>
        <dbReference type="EMBL" id="GAJ06733.1"/>
    </source>
</evidence>
<organism evidence="1">
    <name type="scientific">marine sediment metagenome</name>
    <dbReference type="NCBI Taxonomy" id="412755"/>
    <lineage>
        <taxon>unclassified sequences</taxon>
        <taxon>metagenomes</taxon>
        <taxon>ecological metagenomes</taxon>
    </lineage>
</organism>
<dbReference type="AlphaFoldDB" id="X1TN11"/>
<gene>
    <name evidence="1" type="ORF">S12H4_43285</name>
</gene>
<feature type="non-terminal residue" evidence="1">
    <location>
        <position position="1"/>
    </location>
</feature>
<dbReference type="EMBL" id="BARW01026554">
    <property type="protein sequence ID" value="GAJ06733.1"/>
    <property type="molecule type" value="Genomic_DNA"/>
</dbReference>
<comment type="caution">
    <text evidence="1">The sequence shown here is derived from an EMBL/GenBank/DDBJ whole genome shotgun (WGS) entry which is preliminary data.</text>
</comment>